<dbReference type="Gene3D" id="2.130.10.10">
    <property type="entry name" value="YVTN repeat-like/Quinoprotein amine dehydrogenase"/>
    <property type="match status" value="1"/>
</dbReference>
<dbReference type="Pfam" id="PF13360">
    <property type="entry name" value="PQQ_2"/>
    <property type="match status" value="1"/>
</dbReference>
<protein>
    <submittedName>
        <fullName evidence="3">PQQ-like beta-propeller repeat protein</fullName>
    </submittedName>
</protein>
<dbReference type="KEGG" id="tsph:KIH39_21835"/>
<dbReference type="InterPro" id="IPR015943">
    <property type="entry name" value="WD40/YVTN_repeat-like_dom_sf"/>
</dbReference>
<organism evidence="3 4">
    <name type="scientific">Telmatocola sphagniphila</name>
    <dbReference type="NCBI Taxonomy" id="1123043"/>
    <lineage>
        <taxon>Bacteria</taxon>
        <taxon>Pseudomonadati</taxon>
        <taxon>Planctomycetota</taxon>
        <taxon>Planctomycetia</taxon>
        <taxon>Gemmatales</taxon>
        <taxon>Gemmataceae</taxon>
    </lineage>
</organism>
<proteinExistence type="predicted"/>
<name>A0A8E6EUM6_9BACT</name>
<evidence type="ECO:0000259" key="2">
    <source>
        <dbReference type="Pfam" id="PF13360"/>
    </source>
</evidence>
<keyword evidence="4" id="KW-1185">Reference proteome</keyword>
<gene>
    <name evidence="3" type="ORF">KIH39_21835</name>
</gene>
<accession>A0A8E6EUM6</accession>
<feature type="chain" id="PRO_5034523881" evidence="1">
    <location>
        <begin position="26"/>
        <end position="431"/>
    </location>
</feature>
<evidence type="ECO:0000313" key="4">
    <source>
        <dbReference type="Proteomes" id="UP000676194"/>
    </source>
</evidence>
<feature type="signal peptide" evidence="1">
    <location>
        <begin position="1"/>
        <end position="25"/>
    </location>
</feature>
<reference evidence="3" key="1">
    <citation type="submission" date="2021-05" db="EMBL/GenBank/DDBJ databases">
        <title>Complete genome sequence of the cellulolytic planctomycete Telmatocola sphagniphila SP2T and characterization of the first cellulase from planctomycetes.</title>
        <authorList>
            <person name="Rakitin A.L."/>
            <person name="Beletsky A.V."/>
            <person name="Naumoff D.G."/>
            <person name="Kulichevskaya I.S."/>
            <person name="Mardanov A.V."/>
            <person name="Ravin N.V."/>
            <person name="Dedysh S.N."/>
        </authorList>
    </citation>
    <scope>NUCLEOTIDE SEQUENCE</scope>
    <source>
        <strain evidence="3">SP2T</strain>
    </source>
</reference>
<evidence type="ECO:0000313" key="3">
    <source>
        <dbReference type="EMBL" id="QVL31462.1"/>
    </source>
</evidence>
<dbReference type="PANTHER" id="PTHR34512">
    <property type="entry name" value="CELL SURFACE PROTEIN"/>
    <property type="match status" value="1"/>
</dbReference>
<dbReference type="Gene3D" id="2.40.10.480">
    <property type="match status" value="1"/>
</dbReference>
<dbReference type="SUPFAM" id="SSF50998">
    <property type="entry name" value="Quinoprotein alcohol dehydrogenase-like"/>
    <property type="match status" value="1"/>
</dbReference>
<dbReference type="InterPro" id="IPR011047">
    <property type="entry name" value="Quinoprotein_ADH-like_sf"/>
</dbReference>
<evidence type="ECO:0000256" key="1">
    <source>
        <dbReference type="SAM" id="SignalP"/>
    </source>
</evidence>
<feature type="domain" description="Pyrrolo-quinoline quinone repeat" evidence="2">
    <location>
        <begin position="90"/>
        <end position="331"/>
    </location>
</feature>
<dbReference type="InterPro" id="IPR002372">
    <property type="entry name" value="PQQ_rpt_dom"/>
</dbReference>
<dbReference type="InterPro" id="IPR018391">
    <property type="entry name" value="PQQ_b-propeller_rpt"/>
</dbReference>
<dbReference type="SMART" id="SM00564">
    <property type="entry name" value="PQQ"/>
    <property type="match status" value="3"/>
</dbReference>
<keyword evidence="1" id="KW-0732">Signal</keyword>
<dbReference type="AlphaFoldDB" id="A0A8E6EUM6"/>
<dbReference type="EMBL" id="CP074694">
    <property type="protein sequence ID" value="QVL31462.1"/>
    <property type="molecule type" value="Genomic_DNA"/>
</dbReference>
<sequence length="431" mass="46953">MTFMKLGRLVVSLASTLGITGLALAADWPQWRGPNRDGISEEKHLLKEWPKAGPKLLWKFDKAGTGHGSVSVAKGFVYLMGSDDVDTGKDEYVLCLNEKTGKEVWKHALGTTDGKYNFGYGNGPRGTPTVDGDKLYVLGAKGDLVCLNTKDGSPVWNKNLVKDFGGGIPTWGYAESPLIDGDKVVLTPGGGKGAVVALNKTTGETIWACKELKDGAGYSSIIIADVDGVKQYIQQSMESSFGVRASDGKLLWQQKNLGRRTAVIPTPVYYDHHVFCTTGYQVGCELIKLSKDGDGTKAEKVYANKAMINHHGGVVRVNDKIYGFNDKGGIWECLDFLKESEEPVWSSKKLGKGCITYANGNFILQAEDKGTIVMIEASPKGWIEKGRFELPQLTSLAHKGGKNWPHPVVANGKLFVRNYDLIYCYDISGTN</sequence>
<dbReference type="Proteomes" id="UP000676194">
    <property type="component" value="Chromosome"/>
</dbReference>
<dbReference type="PANTHER" id="PTHR34512:SF30">
    <property type="entry name" value="OUTER MEMBRANE PROTEIN ASSEMBLY FACTOR BAMB"/>
    <property type="match status" value="1"/>
</dbReference>